<keyword evidence="1" id="KW-1133">Transmembrane helix</keyword>
<name>A0A7C9LI52_9GAMM</name>
<keyword evidence="1" id="KW-0812">Transmembrane</keyword>
<reference evidence="2 3" key="1">
    <citation type="submission" date="2019-12" db="EMBL/GenBank/DDBJ databases">
        <authorList>
            <person name="Xu J."/>
        </authorList>
    </citation>
    <scope>NUCLEOTIDE SEQUENCE [LARGE SCALE GENOMIC DNA]</scope>
    <source>
        <strain evidence="2 3">HX-5-24</strain>
    </source>
</reference>
<dbReference type="RefSeq" id="WP_156641896.1">
    <property type="nucleotide sequence ID" value="NZ_WOXT01000002.1"/>
</dbReference>
<keyword evidence="3" id="KW-1185">Reference proteome</keyword>
<evidence type="ECO:0000313" key="2">
    <source>
        <dbReference type="EMBL" id="MUV14600.1"/>
    </source>
</evidence>
<evidence type="ECO:0000313" key="3">
    <source>
        <dbReference type="Proteomes" id="UP000479692"/>
    </source>
</evidence>
<proteinExistence type="predicted"/>
<dbReference type="EMBL" id="WOXT01000002">
    <property type="protein sequence ID" value="MUV14600.1"/>
    <property type="molecule type" value="Genomic_DNA"/>
</dbReference>
<evidence type="ECO:0000256" key="1">
    <source>
        <dbReference type="SAM" id="Phobius"/>
    </source>
</evidence>
<keyword evidence="1" id="KW-0472">Membrane</keyword>
<sequence>MSKLEVLHGGLTALALLVATIALGGVPALFEKAGIVLLRVVAFSVLSWIALGFLLPGARRSDSHWRAPLSNAVGNRLMGIALRAPFYLLAVTLVVVVILGYLSAR</sequence>
<feature type="transmembrane region" description="Helical" evidence="1">
    <location>
        <begin position="86"/>
        <end position="104"/>
    </location>
</feature>
<dbReference type="Proteomes" id="UP000479692">
    <property type="component" value="Unassembled WGS sequence"/>
</dbReference>
<protein>
    <submittedName>
        <fullName evidence="2">Uncharacterized protein</fullName>
    </submittedName>
</protein>
<gene>
    <name evidence="2" type="ORF">GN331_10320</name>
</gene>
<feature type="transmembrane region" description="Helical" evidence="1">
    <location>
        <begin position="34"/>
        <end position="56"/>
    </location>
</feature>
<organism evidence="2 3">
    <name type="scientific">Noviluteimonas gilva</name>
    <dbReference type="NCBI Taxonomy" id="2682097"/>
    <lineage>
        <taxon>Bacteria</taxon>
        <taxon>Pseudomonadati</taxon>
        <taxon>Pseudomonadota</taxon>
        <taxon>Gammaproteobacteria</taxon>
        <taxon>Lysobacterales</taxon>
        <taxon>Lysobacteraceae</taxon>
        <taxon>Noviluteimonas</taxon>
    </lineage>
</organism>
<dbReference type="AlphaFoldDB" id="A0A7C9LI52"/>
<comment type="caution">
    <text evidence="2">The sequence shown here is derived from an EMBL/GenBank/DDBJ whole genome shotgun (WGS) entry which is preliminary data.</text>
</comment>
<accession>A0A7C9LI52</accession>